<dbReference type="AlphaFoldDB" id="A0A9W5TEE1"/>
<reference evidence="1" key="1">
    <citation type="submission" date="2019-12" db="EMBL/GenBank/DDBJ databases">
        <title>Genome sequence of Babesia ovis.</title>
        <authorList>
            <person name="Yamagishi J."/>
            <person name="Sevinc F."/>
            <person name="Xuan X."/>
        </authorList>
    </citation>
    <scope>NUCLEOTIDE SEQUENCE</scope>
    <source>
        <strain evidence="1">Selcuk</strain>
    </source>
</reference>
<accession>A0A9W5TEE1</accession>
<gene>
    <name evidence="1" type="ORF">BaOVIS_030120</name>
</gene>
<sequence length="174" mass="19174">MQLYTLSRRLSAQCCREYSHFGSKCRIGYRCLSGTRSVDSRHHSSTSGFKRALLGISAVCATAASGYMLYDALNIPPSVQAAIAEIRSNKTIAEHLGDRITLRSDWTVEERGDRAVVRVNASGTKSGGMFTCLLSRSEGRWTIVTIDMIYNEPRSPPSLSSTPVYDALDKAMEK</sequence>
<proteinExistence type="predicted"/>
<dbReference type="OrthoDB" id="10370166at2759"/>
<organism evidence="1 2">
    <name type="scientific">Babesia ovis</name>
    <dbReference type="NCBI Taxonomy" id="5869"/>
    <lineage>
        <taxon>Eukaryota</taxon>
        <taxon>Sar</taxon>
        <taxon>Alveolata</taxon>
        <taxon>Apicomplexa</taxon>
        <taxon>Aconoidasida</taxon>
        <taxon>Piroplasmida</taxon>
        <taxon>Babesiidae</taxon>
        <taxon>Babesia</taxon>
    </lineage>
</organism>
<protein>
    <submittedName>
        <fullName evidence="1">Chymotrypsinogen B-like, putative</fullName>
    </submittedName>
</protein>
<dbReference type="Proteomes" id="UP001057455">
    <property type="component" value="Unassembled WGS sequence"/>
</dbReference>
<comment type="caution">
    <text evidence="1">The sequence shown here is derived from an EMBL/GenBank/DDBJ whole genome shotgun (WGS) entry which is preliminary data.</text>
</comment>
<evidence type="ECO:0000313" key="1">
    <source>
        <dbReference type="EMBL" id="GFE55608.1"/>
    </source>
</evidence>
<keyword evidence="2" id="KW-1185">Reference proteome</keyword>
<name>A0A9W5TEE1_BABOV</name>
<dbReference type="EMBL" id="BLIY01000023">
    <property type="protein sequence ID" value="GFE55608.1"/>
    <property type="molecule type" value="Genomic_DNA"/>
</dbReference>
<evidence type="ECO:0000313" key="2">
    <source>
        <dbReference type="Proteomes" id="UP001057455"/>
    </source>
</evidence>